<feature type="transmembrane region" description="Helical" evidence="2">
    <location>
        <begin position="1788"/>
        <end position="1809"/>
    </location>
</feature>
<feature type="compositionally biased region" description="Low complexity" evidence="1">
    <location>
        <begin position="1319"/>
        <end position="1328"/>
    </location>
</feature>
<keyword evidence="2" id="KW-0812">Transmembrane</keyword>
<keyword evidence="2" id="KW-0472">Membrane</keyword>
<feature type="compositionally biased region" description="Polar residues" evidence="1">
    <location>
        <begin position="981"/>
        <end position="990"/>
    </location>
</feature>
<organism evidence="3 4">
    <name type="scientific">Giardia muris</name>
    <dbReference type="NCBI Taxonomy" id="5742"/>
    <lineage>
        <taxon>Eukaryota</taxon>
        <taxon>Metamonada</taxon>
        <taxon>Diplomonadida</taxon>
        <taxon>Hexamitidae</taxon>
        <taxon>Giardiinae</taxon>
        <taxon>Giardia</taxon>
    </lineage>
</organism>
<reference evidence="3 4" key="1">
    <citation type="submission" date="2019-05" db="EMBL/GenBank/DDBJ databases">
        <title>The compact genome of Giardia muris reveals important steps in the evolution of intestinal protozoan parasites.</title>
        <authorList>
            <person name="Xu F."/>
            <person name="Jimenez-Gonzalez A."/>
            <person name="Einarsson E."/>
            <person name="Astvaldsson A."/>
            <person name="Peirasmaki D."/>
            <person name="Eckmann L."/>
            <person name="Andersson J.O."/>
            <person name="Svard S.G."/>
            <person name="Jerlstrom-Hultqvist J."/>
        </authorList>
    </citation>
    <scope>NUCLEOTIDE SEQUENCE [LARGE SCALE GENOMIC DNA]</scope>
    <source>
        <strain evidence="3 4">Roberts-Thomson</strain>
    </source>
</reference>
<evidence type="ECO:0000256" key="1">
    <source>
        <dbReference type="SAM" id="MobiDB-lite"/>
    </source>
</evidence>
<accession>A0A4Z1SN95</accession>
<feature type="region of interest" description="Disordered" evidence="1">
    <location>
        <begin position="966"/>
        <end position="993"/>
    </location>
</feature>
<feature type="transmembrane region" description="Helical" evidence="2">
    <location>
        <begin position="1701"/>
        <end position="1721"/>
    </location>
</feature>
<gene>
    <name evidence="3" type="ORF">GMRT_14045</name>
</gene>
<dbReference type="Proteomes" id="UP000315496">
    <property type="component" value="Chromosome 4"/>
</dbReference>
<sequence>MSLAYGLRKLILLHRHPNHVPISVTLQYKRRVCVGNVLGATLLALAGELVRSRTHSIDRSLTLFLVVRTLSALDLMFLCLIHRRFASELAAYHRNFSSQILVGKACDYFRFAQRTRALVQMLVLAFTSRTFVTVCILWLLPDLTSPLMRGLISLVLLGCSTLLCVTTIWLSLLPALWAGLVTLGAIGMHTFFTCTTPLSVLLLGIAFACTTTLLGSISMLHFQFINHLIEGREFQRQSQQTLLSTYANLLPHDLLRRKLLHQPVPLLVYQNTYVLVLRVDVEMLRETLLQRALQLSRTSQSSLIAGERPNLESMSDQRLACALSSAINQYFRSLDYLLLHEFPALVKIKSTPTEFMVVASPSFLDREIPSEPLYKTTDLPLGTVLMKLLATFALVAAHCATFFALRVDAVITYGDVCIGYVGPGQYPYFDAIGAPTVLADRILAILAKDTSSTISSPSKWIGRSSFSSLSRSRRSLQNQKPSGPSGSEESHSMDDTMDSRVYFCFVNMRTRPIEDYMTRRDEESDTIDSDVEQRGELPTETFLITTPDDIDRIAFRAASGIHYQSQAHGKGQTDDHPLPFSLQLQNQIRRTRTRAPGQQGGRMGRKHDSDTYSGAFVRNLLIPPQELDEILNQNSEICFNKQYPIDYRRVDNFSARLASLSTDGTHLGFYRYVTQLRVFHGNSGFLISTPPLYLFFARRLITCPSAFDLPQTQTYPLASLSFANERFKAVVQLFIIGVKYRLLYVQQEDTLNNAARIQAHSLHGVPQDSLPDQAIAVIDQLPIFRSPSPHLFFSSQSLELEHFRSGMRRLLDELLLDFTASNLRTRWPMFRQDVSDQLYGPSTGNETLSGHSRDTMGTSASGFLRMERAQQNESHLSEAMFMDFELGSVHRIDTSSEVTLGRRTSDTMALTDQNSALSIGIDPIDEPFVPRDYASERRPNAMSCIRPFFGFSFDSSLQRELLARRNKRTGKGASSKLVREVQTTKSQRQVNKQKRIRRVLENHERISTGKSVQSSRASASSSLACTVQRDIRRFRQFSRQINRRIRTYPTLFQSQCASVDPSTSFDELIRHGVSGIRNSSCYSTLATRQLPLSVLSSRLDTNEQRDDDGGLPFQESCGPCGTSNLEPTVAIKDSVCDDGMLEILRSTDDEHSNGAELSRSSSQQSRVRLSYGIQLVSSDSIDLCNGLLDPKTSSVSSVTAGDSSLLDSYRMQSEGVTDAVVAAFQAGGVWTPTRIGEGILHSEAPVLPGKTGSVPTGSPFTISLAKSGLRDTEEDSKSSPSYDAGYFAPGAFLPLPPMTFRAGSQPSTKLEGPIRQDESMPSSSSEGSTLGQDPTVQRSFMYATFGAAFTLEAQPSFQYSNDSFGYTLPSRRSRVYSRIYSAVHSTDPSIEALSRSRLAKTPDPESTKRAKTSTDSEGLYRTRERHNAYLYGGWRELLQEGHYSHDLTDQDQYIEEVDSDCTPSSYIYIQDELDAAPRRAQEDRGDTLRQAEDSKVESLFKHPLFASLVDERLKGQEIYLTLLSLLIGTARRIARYARLFITRQRSLASFSNKVLRRVPDTLSVFRGSNILRERGSQSDLLLSRQLHLLIGDRSSHFLWLGLSVMVLLLMYAFYYGVCADDVCIFVLDRSFLLYRSLTLSDLKGAVTRIRNRVASSPSDLTATKTDLWKTIVVTSKLPVVSRQTFEYVELLRLRFDATRSVIYYFLYLVSCVTVLTILGGLHHLIRPILKDACHRYHWIPKDAYQSCQDFARVLFHGCKSVFSLSYMLVRARFMSLLLSPDVSKRPQYTELIVCALSLVFLTVFIEISPRYNNGRAMWGNVIFIALSHRFSSAIECVPLSSVISSMLTIFSEGRVMGLKASITDTMNSERSFLDCQKGVWFPGLVKSSMDSYRFPHTLHVFSFILAFVTFIYSFWARYRNRILLRLLRQNVNSYVSVNTALHGIICDRLGRMYMELLTSASRPVLSRLIKIANKTSPQLAPEWTMQEDGSQPTFRHIRQASIFPSLNPTSFPNGGSFSSHTNLGDVFLSNTTSDLSTHTIHFSGVEAKWTHLYTFETLREVMQRDYDISICDEGAVALPLGAPSDILYSRMVPTILQSISLQRNPHFLTPLVPLLMLPDTPMVTIHISNVYGAMLDDGAARVIARVVTIMKIIARVCAQEPRTLLVRNGLSSRLLYIKPPELPEDAPARTFALCKIAYTLRHAFQKELEAFAPLSSNFKVLLYIHLAASISVTIAGGRLPKLEGLISSALETQVEGIAKACQPFDIVLHDDVCELLQRAAKSAAARDATFHLEMDTRHIHKKLRKIIID</sequence>
<feature type="transmembrane region" description="Helical" evidence="2">
    <location>
        <begin position="62"/>
        <end position="81"/>
    </location>
</feature>
<evidence type="ECO:0000313" key="3">
    <source>
        <dbReference type="EMBL" id="TNJ27196.1"/>
    </source>
</evidence>
<name>A0A4Z1SN95_GIAMU</name>
<proteinExistence type="predicted"/>
<dbReference type="EMBL" id="VDLU01000004">
    <property type="protein sequence ID" value="TNJ27196.1"/>
    <property type="molecule type" value="Genomic_DNA"/>
</dbReference>
<feature type="transmembrane region" description="Helical" evidence="2">
    <location>
        <begin position="1898"/>
        <end position="1918"/>
    </location>
</feature>
<feature type="transmembrane region" description="Helical" evidence="2">
    <location>
        <begin position="32"/>
        <end position="50"/>
    </location>
</feature>
<feature type="compositionally biased region" description="Basic and acidic residues" evidence="1">
    <location>
        <begin position="1400"/>
        <end position="1418"/>
    </location>
</feature>
<feature type="transmembrane region" description="Helical" evidence="2">
    <location>
        <begin position="1597"/>
        <end position="1617"/>
    </location>
</feature>
<evidence type="ECO:0000313" key="4">
    <source>
        <dbReference type="Proteomes" id="UP000315496"/>
    </source>
</evidence>
<dbReference type="OrthoDB" id="10691967at2759"/>
<feature type="transmembrane region" description="Helical" evidence="2">
    <location>
        <begin position="172"/>
        <end position="192"/>
    </location>
</feature>
<keyword evidence="4" id="KW-1185">Reference proteome</keyword>
<dbReference type="VEuPathDB" id="GiardiaDB:GMRT_14045"/>
<feature type="region of interest" description="Disordered" evidence="1">
    <location>
        <begin position="471"/>
        <end position="494"/>
    </location>
</feature>
<comment type="caution">
    <text evidence="3">The sequence shown here is derived from an EMBL/GenBank/DDBJ whole genome shotgun (WGS) entry which is preliminary data.</text>
</comment>
<feature type="region of interest" description="Disordered" evidence="1">
    <location>
        <begin position="1393"/>
        <end position="1418"/>
    </location>
</feature>
<evidence type="ECO:0008006" key="5">
    <source>
        <dbReference type="Google" id="ProtNLM"/>
    </source>
</evidence>
<feature type="region of interest" description="Disordered" evidence="1">
    <location>
        <begin position="1298"/>
        <end position="1333"/>
    </location>
</feature>
<evidence type="ECO:0000256" key="2">
    <source>
        <dbReference type="SAM" id="Phobius"/>
    </source>
</evidence>
<feature type="transmembrane region" description="Helical" evidence="2">
    <location>
        <begin position="118"/>
        <end position="140"/>
    </location>
</feature>
<protein>
    <recommendedName>
        <fullName evidence="5">Transmembrane protein</fullName>
    </recommendedName>
</protein>
<keyword evidence="2" id="KW-1133">Transmembrane helix</keyword>
<feature type="transmembrane region" description="Helical" evidence="2">
    <location>
        <begin position="198"/>
        <end position="222"/>
    </location>
</feature>